<accession>A0A3E2BK47</accession>
<dbReference type="AlphaFoldDB" id="A0A3E2BK47"/>
<reference evidence="1 2" key="1">
    <citation type="submission" date="2018-08" db="EMBL/GenBank/DDBJ databases">
        <title>Genome analysis of the thermophilic bacterium of the candidate phylum Aminicenantes from deep subsurface aquifer revealed its physiology and ecological role.</title>
        <authorList>
            <person name="Kadnikov V.V."/>
            <person name="Mardanov A.V."/>
            <person name="Beletsky A.V."/>
            <person name="Karnachuk O.V."/>
            <person name="Ravin N.V."/>
        </authorList>
    </citation>
    <scope>NUCLEOTIDE SEQUENCE [LARGE SCALE GENOMIC DNA]</scope>
    <source>
        <strain evidence="1">BY38</strain>
    </source>
</reference>
<dbReference type="EMBL" id="QUAH01000012">
    <property type="protein sequence ID" value="RFT15113.1"/>
    <property type="molecule type" value="Genomic_DNA"/>
</dbReference>
<gene>
    <name evidence="1" type="ORF">OP8BY_0577</name>
</gene>
<comment type="caution">
    <text evidence="1">The sequence shown here is derived from an EMBL/GenBank/DDBJ whole genome shotgun (WGS) entry which is preliminary data.</text>
</comment>
<evidence type="ECO:0000313" key="1">
    <source>
        <dbReference type="EMBL" id="RFT15113.1"/>
    </source>
</evidence>
<sequence length="236" mass="28475">MKIKEEKMLKKPYVRKLDQIEDISVWIVDGNYVRKNLDEEFTNFGQHYRFRFIPRHEFWIDQEHGAGEQQFFIDHLLVEYRLMASGVTYDKALAEADAVEQKERRKAELIRRIEALNKQGIIDEIHKTLIKKYSGRVKVWIVRGELVRSLFFIDFTEGGHDKIYHFIPENEVWLDDDLSRQEMKFVLLHELHERHLMDQGWPYYKAHRSASKIEYHCRHHPEQLEEALLVEKRKNG</sequence>
<evidence type="ECO:0000313" key="2">
    <source>
        <dbReference type="Proteomes" id="UP000257323"/>
    </source>
</evidence>
<proteinExistence type="predicted"/>
<organism evidence="1 2">
    <name type="scientific">Candidatus Saccharicenans subterraneus</name>
    <dbReference type="NCBI Taxonomy" id="2508984"/>
    <lineage>
        <taxon>Bacteria</taxon>
        <taxon>Candidatus Aminicenantota</taxon>
        <taxon>Candidatus Aminicenantia</taxon>
        <taxon>Candidatus Aminicenantales</taxon>
        <taxon>Candidatus Saccharicenantaceae</taxon>
        <taxon>Candidatus Saccharicenans</taxon>
    </lineage>
</organism>
<protein>
    <submittedName>
        <fullName evidence="1">Uncharacterized protein</fullName>
    </submittedName>
</protein>
<dbReference type="Proteomes" id="UP000257323">
    <property type="component" value="Unassembled WGS sequence"/>
</dbReference>
<name>A0A3E2BK47_9BACT</name>